<proteinExistence type="predicted"/>
<feature type="compositionally biased region" description="Low complexity" evidence="1">
    <location>
        <begin position="37"/>
        <end position="66"/>
    </location>
</feature>
<evidence type="ECO:0000313" key="3">
    <source>
        <dbReference type="WBParaSite" id="PDA_v2.g7993.t1"/>
    </source>
</evidence>
<name>A0A914QW27_9BILA</name>
<dbReference type="Proteomes" id="UP000887578">
    <property type="component" value="Unplaced"/>
</dbReference>
<keyword evidence="2" id="KW-1185">Reference proteome</keyword>
<protein>
    <submittedName>
        <fullName evidence="3">Uncharacterized protein</fullName>
    </submittedName>
</protein>
<dbReference type="AlphaFoldDB" id="A0A914QW27"/>
<sequence>MYVIRNVQGKSHRMHANQIYKRHIPVSYDFDLNGTPSVTSDDTQSVTSSTSTVSQRGTATTPRRSSPTPPYSTPSSSHSSPAGQRRTSPRVQPTPTPTALRRSLRTRNAPDRLRVNPSLKSYTSGN</sequence>
<feature type="region of interest" description="Disordered" evidence="1">
    <location>
        <begin position="29"/>
        <end position="126"/>
    </location>
</feature>
<dbReference type="WBParaSite" id="PDA_v2.g7993.t1">
    <property type="protein sequence ID" value="PDA_v2.g7993.t1"/>
    <property type="gene ID" value="PDA_v2.g7993"/>
</dbReference>
<evidence type="ECO:0000256" key="1">
    <source>
        <dbReference type="SAM" id="MobiDB-lite"/>
    </source>
</evidence>
<accession>A0A914QW27</accession>
<organism evidence="2 3">
    <name type="scientific">Panagrolaimus davidi</name>
    <dbReference type="NCBI Taxonomy" id="227884"/>
    <lineage>
        <taxon>Eukaryota</taxon>
        <taxon>Metazoa</taxon>
        <taxon>Ecdysozoa</taxon>
        <taxon>Nematoda</taxon>
        <taxon>Chromadorea</taxon>
        <taxon>Rhabditida</taxon>
        <taxon>Tylenchina</taxon>
        <taxon>Panagrolaimomorpha</taxon>
        <taxon>Panagrolaimoidea</taxon>
        <taxon>Panagrolaimidae</taxon>
        <taxon>Panagrolaimus</taxon>
    </lineage>
</organism>
<reference evidence="3" key="1">
    <citation type="submission" date="2022-11" db="UniProtKB">
        <authorList>
            <consortium name="WormBaseParasite"/>
        </authorList>
    </citation>
    <scope>IDENTIFICATION</scope>
</reference>
<evidence type="ECO:0000313" key="2">
    <source>
        <dbReference type="Proteomes" id="UP000887578"/>
    </source>
</evidence>